<reference evidence="1 2" key="1">
    <citation type="submission" date="2019-03" db="EMBL/GenBank/DDBJ databases">
        <title>Nitrincola sp. nov. isolated from an Indian soda lake.</title>
        <authorList>
            <person name="Joshi A."/>
            <person name="Thite S.V."/>
            <person name="Joseph N."/>
            <person name="Dhotre D."/>
            <person name="Moorthy M."/>
            <person name="Shouche Y.S."/>
        </authorList>
    </citation>
    <scope>NUCLEOTIDE SEQUENCE [LARGE SCALE GENOMIC DNA]</scope>
    <source>
        <strain evidence="1 2">MEB193</strain>
    </source>
</reference>
<proteinExistence type="predicted"/>
<dbReference type="Proteomes" id="UP000325302">
    <property type="component" value="Unassembled WGS sequence"/>
</dbReference>
<comment type="caution">
    <text evidence="1">The sequence shown here is derived from an EMBL/GenBank/DDBJ whole genome shotgun (WGS) entry which is preliminary data.</text>
</comment>
<evidence type="ECO:0000313" key="2">
    <source>
        <dbReference type="Proteomes" id="UP000325302"/>
    </source>
</evidence>
<protein>
    <submittedName>
        <fullName evidence="1">Nucleotidyltransferase</fullName>
    </submittedName>
</protein>
<name>A0A5A9W6A5_9GAMM</name>
<dbReference type="RefSeq" id="WP_149390039.1">
    <property type="nucleotide sequence ID" value="NZ_SMRS01000002.1"/>
</dbReference>
<dbReference type="InterPro" id="IPR010235">
    <property type="entry name" value="HepT"/>
</dbReference>
<dbReference type="Gene3D" id="1.20.120.330">
    <property type="entry name" value="Nucleotidyltransferases domain 2"/>
    <property type="match status" value="1"/>
</dbReference>
<organism evidence="1 2">
    <name type="scientific">Nitrincola tapanii</name>
    <dbReference type="NCBI Taxonomy" id="1708751"/>
    <lineage>
        <taxon>Bacteria</taxon>
        <taxon>Pseudomonadati</taxon>
        <taxon>Pseudomonadota</taxon>
        <taxon>Gammaproteobacteria</taxon>
        <taxon>Oceanospirillales</taxon>
        <taxon>Oceanospirillaceae</taxon>
        <taxon>Nitrincola</taxon>
    </lineage>
</organism>
<dbReference type="OrthoDB" id="9810452at2"/>
<dbReference type="NCBIfam" id="TIGR01987">
    <property type="entry name" value="HI0074"/>
    <property type="match status" value="1"/>
</dbReference>
<sequence>MNTQQDIRWHQRYQQYCNAFTLLEQAIRIQQPSVVERAGIIQFFEMAFELAWKLLKDYQQAEGFEVNSPRSALKQAFQNGLVEDGHRWIQALEDRNLTTHTYNEATAIVVEQKIRDEDYPLLVKLRDRFAGMINS</sequence>
<dbReference type="EMBL" id="SMRS01000002">
    <property type="protein sequence ID" value="KAA0875735.1"/>
    <property type="molecule type" value="Genomic_DNA"/>
</dbReference>
<dbReference type="SUPFAM" id="SSF81593">
    <property type="entry name" value="Nucleotidyltransferase substrate binding subunit/domain"/>
    <property type="match status" value="1"/>
</dbReference>
<evidence type="ECO:0000313" key="1">
    <source>
        <dbReference type="EMBL" id="KAA0875735.1"/>
    </source>
</evidence>
<dbReference type="Pfam" id="PF08780">
    <property type="entry name" value="NTase_sub_bind"/>
    <property type="match status" value="1"/>
</dbReference>
<accession>A0A5A9W6A5</accession>
<gene>
    <name evidence="1" type="ORF">E1H14_03335</name>
</gene>
<keyword evidence="2" id="KW-1185">Reference proteome</keyword>
<dbReference type="AlphaFoldDB" id="A0A5A9W6A5"/>
<keyword evidence="1" id="KW-0808">Transferase</keyword>
<dbReference type="GO" id="GO:0016740">
    <property type="term" value="F:transferase activity"/>
    <property type="evidence" value="ECO:0007669"/>
    <property type="project" value="UniProtKB-KW"/>
</dbReference>